<sequence length="50" mass="6072">MGKEYITIKCRSIEECKELYKAYITITRIRGYPKYFGYCYDNILHLEIID</sequence>
<dbReference type="EMBL" id="MT144082">
    <property type="protein sequence ID" value="QJA48374.1"/>
    <property type="molecule type" value="Genomic_DNA"/>
</dbReference>
<evidence type="ECO:0000313" key="1">
    <source>
        <dbReference type="EMBL" id="QJA48374.1"/>
    </source>
</evidence>
<gene>
    <name evidence="1" type="ORF">TM448A00932_0002</name>
    <name evidence="2" type="ORF">TM448B00884_0034</name>
</gene>
<protein>
    <submittedName>
        <fullName evidence="1">Uncharacterized protein</fullName>
    </submittedName>
</protein>
<accession>A0A6H1ZLD7</accession>
<dbReference type="AlphaFoldDB" id="A0A6H1ZLD7"/>
<evidence type="ECO:0000313" key="2">
    <source>
        <dbReference type="EMBL" id="QJH96983.1"/>
    </source>
</evidence>
<organism evidence="1">
    <name type="scientific">viral metagenome</name>
    <dbReference type="NCBI Taxonomy" id="1070528"/>
    <lineage>
        <taxon>unclassified sequences</taxon>
        <taxon>metagenomes</taxon>
        <taxon>organismal metagenomes</taxon>
    </lineage>
</organism>
<reference evidence="1" key="1">
    <citation type="submission" date="2020-03" db="EMBL/GenBank/DDBJ databases">
        <title>The deep terrestrial virosphere.</title>
        <authorList>
            <person name="Holmfeldt K."/>
            <person name="Nilsson E."/>
            <person name="Simone D."/>
            <person name="Lopez-Fernandez M."/>
            <person name="Wu X."/>
            <person name="de Brujin I."/>
            <person name="Lundin D."/>
            <person name="Andersson A."/>
            <person name="Bertilsson S."/>
            <person name="Dopson M."/>
        </authorList>
    </citation>
    <scope>NUCLEOTIDE SEQUENCE</scope>
    <source>
        <strain evidence="1">TM448A00932</strain>
        <strain evidence="2">TM448B00884</strain>
    </source>
</reference>
<dbReference type="EMBL" id="MT144668">
    <property type="protein sequence ID" value="QJH96983.1"/>
    <property type="molecule type" value="Genomic_DNA"/>
</dbReference>
<proteinExistence type="predicted"/>
<name>A0A6H1ZLD7_9ZZZZ</name>